<organism evidence="2 3">
    <name type="scientific">Enterococcus mundtii</name>
    <dbReference type="NCBI Taxonomy" id="53346"/>
    <lineage>
        <taxon>Bacteria</taxon>
        <taxon>Bacillati</taxon>
        <taxon>Bacillota</taxon>
        <taxon>Bacilli</taxon>
        <taxon>Lactobacillales</taxon>
        <taxon>Enterococcaceae</taxon>
        <taxon>Enterococcus</taxon>
    </lineage>
</organism>
<evidence type="ECO:0000313" key="2">
    <source>
        <dbReference type="EMBL" id="ONN44090.1"/>
    </source>
</evidence>
<dbReference type="Proteomes" id="UP000189299">
    <property type="component" value="Unassembled WGS sequence"/>
</dbReference>
<name>A0A1V2UKY5_ENTMU</name>
<evidence type="ECO:0000313" key="3">
    <source>
        <dbReference type="Proteomes" id="UP000189299"/>
    </source>
</evidence>
<evidence type="ECO:0000313" key="4">
    <source>
        <dbReference type="Proteomes" id="UP000509460"/>
    </source>
</evidence>
<dbReference type="EMBL" id="AP019810">
    <property type="protein sequence ID" value="BBM16218.1"/>
    <property type="molecule type" value="Genomic_DNA"/>
</dbReference>
<proteinExistence type="predicted"/>
<dbReference type="AlphaFoldDB" id="A0A1V2UKY5"/>
<gene>
    <name evidence="2" type="ORF">BTN92_04445</name>
    <name evidence="1" type="ORF">EM151A_3058</name>
</gene>
<reference evidence="2 3" key="1">
    <citation type="submission" date="2016-12" db="EMBL/GenBank/DDBJ databases">
        <authorList>
            <person name="Song W.-J."/>
            <person name="Kurnit D.M."/>
        </authorList>
    </citation>
    <scope>NUCLEOTIDE SEQUENCE [LARGE SCALE GENOMIC DNA]</scope>
    <source>
        <strain evidence="2 3">CGB1038-1_S1</strain>
    </source>
</reference>
<dbReference type="OrthoDB" id="2194984at2"/>
<sequence length="193" mass="22745">MKLLKEDTYQFKQKLYLRKFPINGLLLDYVFFEETGYRGYSSHRKAALQFIKVMNEKRNIPGLLYTDLHYFDHLPIVCSPIRLSYAVNPELMYGKRIKADVFFSVEKTASGSYLNWYAQTFLFPPYSYSGDEEDFISLNKLLFPKKSVLIIYAWNNNWSNYFSPGREWMDAFLWTIYDTASNKLTVIGSSMTD</sequence>
<protein>
    <submittedName>
        <fullName evidence="2">Uncharacterized protein</fullName>
    </submittedName>
</protein>
<evidence type="ECO:0000313" key="1">
    <source>
        <dbReference type="EMBL" id="BBM16218.1"/>
    </source>
</evidence>
<accession>A0A1V2UKY5</accession>
<reference evidence="1 4" key="2">
    <citation type="submission" date="2019-07" db="EMBL/GenBank/DDBJ databases">
        <title>antibiotic susceptibility of plant-derived lactic acid bacteria.</title>
        <authorList>
            <person name="Sugiyama M."/>
            <person name="Noda M."/>
        </authorList>
    </citation>
    <scope>NUCLEOTIDE SEQUENCE [LARGE SCALE GENOMIC DNA]</scope>
    <source>
        <strain evidence="1 4">15-1A</strain>
    </source>
</reference>
<dbReference type="EMBL" id="MSTR01000003">
    <property type="protein sequence ID" value="ONN44090.1"/>
    <property type="molecule type" value="Genomic_DNA"/>
</dbReference>
<dbReference type="Proteomes" id="UP000509460">
    <property type="component" value="Chromosome"/>
</dbReference>
<dbReference type="RefSeq" id="WP_062805249.1">
    <property type="nucleotide sequence ID" value="NZ_AP019810.1"/>
</dbReference>
<dbReference type="STRING" id="53346.A5802_000991"/>